<dbReference type="Gene3D" id="3.30.565.10">
    <property type="entry name" value="Histidine kinase-like ATPase, C-terminal domain"/>
    <property type="match status" value="1"/>
</dbReference>
<dbReference type="Proteomes" id="UP001182277">
    <property type="component" value="Unassembled WGS sequence"/>
</dbReference>
<protein>
    <submittedName>
        <fullName evidence="1">Uncharacterized protein</fullName>
    </submittedName>
</protein>
<dbReference type="InterPro" id="IPR011990">
    <property type="entry name" value="TPR-like_helical_dom_sf"/>
</dbReference>
<dbReference type="EMBL" id="JARDRS010000013">
    <property type="protein sequence ID" value="MDS0020954.1"/>
    <property type="molecule type" value="Genomic_DNA"/>
</dbReference>
<dbReference type="InterPro" id="IPR036890">
    <property type="entry name" value="HATPase_C_sf"/>
</dbReference>
<accession>A0AAE4E8W5</accession>
<dbReference type="RefSeq" id="WP_032646886.1">
    <property type="nucleotide sequence ID" value="NZ_CATOWF010000010.1"/>
</dbReference>
<comment type="caution">
    <text evidence="1">The sequence shown here is derived from an EMBL/GenBank/DDBJ whole genome shotgun (WGS) entry which is preliminary data.</text>
</comment>
<reference evidence="1" key="1">
    <citation type="submission" date="2023-02" db="EMBL/GenBank/DDBJ databases">
        <title>NDM-1 &amp; ACT-7 co producing ST 133 Enterobacter.</title>
        <authorList>
            <person name="Halder G."/>
            <person name="Chaudhuri B."/>
            <person name="Dutta S."/>
        </authorList>
    </citation>
    <scope>NUCLEOTIDE SEQUENCE</scope>
    <source>
        <strain evidence="1">PEER 323</strain>
    </source>
</reference>
<gene>
    <name evidence="1" type="ORF">PTZ61_19905</name>
</gene>
<organism evidence="1 2">
    <name type="scientific">Enterobacter hormaechei subsp. steigerwaltii</name>
    <dbReference type="NCBI Taxonomy" id="299766"/>
    <lineage>
        <taxon>Bacteria</taxon>
        <taxon>Pseudomonadati</taxon>
        <taxon>Pseudomonadota</taxon>
        <taxon>Gammaproteobacteria</taxon>
        <taxon>Enterobacterales</taxon>
        <taxon>Enterobacteriaceae</taxon>
        <taxon>Enterobacter</taxon>
        <taxon>Enterobacter cloacae complex</taxon>
    </lineage>
</organism>
<evidence type="ECO:0000313" key="2">
    <source>
        <dbReference type="Proteomes" id="UP001182277"/>
    </source>
</evidence>
<proteinExistence type="predicted"/>
<dbReference type="SUPFAM" id="SSF48452">
    <property type="entry name" value="TPR-like"/>
    <property type="match status" value="1"/>
</dbReference>
<dbReference type="Gene3D" id="1.25.40.10">
    <property type="entry name" value="Tetratricopeptide repeat domain"/>
    <property type="match status" value="1"/>
</dbReference>
<sequence length="1110" mass="129356">MKTNKRFTSVRSKMESQKRKFEKIMKQNKTNEEKTSIIFNELSLLRQTSTTAAIHAYKNFLSIEDADKLMRARYISNDENIFKISQIHTIEKETSTDVINWVTTTLSYFSNEINEFLVMRNKFVKSLMNSSFSEAAKLLDEIEHKFGKTFWSLTNKMILVYFKKDLAEFNRISKEMQLLEHSYSKSRIGYEVVRCNRNISAERYVFSIGKMIEEVRLDGVFHAIDTICYRHLFDPSANYESIINIYKNDYDIRIIDQYISYLRFVLYLKNCNLLSDESESTLEQLNLIIDDKELKNLVSNMRNFNGNRINEGQVLYQKIIMLYLEESYEEVVNLCERTLVEEPNLSVIYIPYAKSLIQLGKYCSFNNVLGEVINLIINITLDNDTENSLAQLMKISQVLNDYNWSFILNCVLASYNGEGDSNTHKKYSFVDLCSLNNNIMDLDELSKDIINNESIPEWRKNKYTADHLYHLTEYEQALKYYKMLNSRDESYARSKIIQCYYKLGNTDKANEIMATELLKETNPKTLPIKIIVNDIIKNLTFTTDNNKLLNSAIILHYYNQYISNDYTQPLSDICENYFNNLGIFEHHEIKFENPNINTFLLERILNLEVLDGMSTFFNTDSEVLLFRVSINRILLSNLASYNIEKRNFIFEEARSLLNKIVINLCSHEAGAGRIYIDKTSIRNKINDEVKNDLDILKKYEERDLSYQIQDADEESDALFYSSDNEFFNGVMALLYKITNAYTLDKLYGLDQSLNMGIRHGGFVNLLWAPLKRNNISAKKHDENKFSPNPVWRTDFGYFKDSILDGIDNALVEFNKKANAIINQAKNKVHIDTGEFGYNSKLFEFSLEPDYQASVASRIDSLSAETLIDDVFLYLDKQTNEKMAIARGEFVDSIEKDMFEEIKNLKDKLESDGLDVIAIQRAVSKSKDELKESFIQLRTWFDWAKQTKTNFDLNVALKKAESAASQYYPWLKFNLSGYNNSTSNFLGQYFTDTVMILTLIIDNALKHSNPRDNYHITYNINEHNNSLQLSFTNTLDFDLQEEQCKKIVQINEDLAENRIDNSTKDNGSGIYKVKKIITHHLKVENKVTVVYSNKKFEVLIIIEDIEPIKEK</sequence>
<name>A0AAE4E8W5_9ENTR</name>
<evidence type="ECO:0000313" key="1">
    <source>
        <dbReference type="EMBL" id="MDS0020954.1"/>
    </source>
</evidence>
<dbReference type="AlphaFoldDB" id="A0AAE4E8W5"/>